<reference evidence="1 2" key="1">
    <citation type="submission" date="2016-10" db="EMBL/GenBank/DDBJ databases">
        <authorList>
            <person name="de Groot N.N."/>
        </authorList>
    </citation>
    <scope>NUCLEOTIDE SEQUENCE [LARGE SCALE GENOMIC DNA]</scope>
    <source>
        <strain evidence="1 2">ATCC 35022</strain>
    </source>
</reference>
<dbReference type="RefSeq" id="WP_090878774.1">
    <property type="nucleotide sequence ID" value="NZ_FMXQ01000008.1"/>
</dbReference>
<dbReference type="EMBL" id="FMXQ01000008">
    <property type="protein sequence ID" value="SDB48577.1"/>
    <property type="molecule type" value="Genomic_DNA"/>
</dbReference>
<evidence type="ECO:0000313" key="2">
    <source>
        <dbReference type="Proteomes" id="UP000199071"/>
    </source>
</evidence>
<dbReference type="OrthoDB" id="9763644at2"/>
<keyword evidence="2" id="KW-1185">Reference proteome</keyword>
<evidence type="ECO:0000313" key="1">
    <source>
        <dbReference type="EMBL" id="SDB48577.1"/>
    </source>
</evidence>
<proteinExistence type="predicted"/>
<dbReference type="STRING" id="665467.SAMN02982931_03765"/>
<name>A0A1G6DTP8_9HYPH</name>
<protein>
    <submittedName>
        <fullName evidence="1">Uncharacterized protein</fullName>
    </submittedName>
</protein>
<gene>
    <name evidence="1" type="ORF">SAMN02982931_03765</name>
</gene>
<sequence length="324" mass="35982">MTLDLPFILPPQLEPLTTLKIWANWRPYGRQVRNPDGTKTMKVGKPPINPLNGTFLKSSDQSLWFPYETCRERIVTLSMARGRTTPGFDPAANVKGLGLFHGAVNDEGRASNLTTIDFDFKALPRDDARWVWARDWLRRFDMSFTQTSPSGQGCHVMGWASDELRSRIGATRPVRGCIDIIAQMGFLTITSVENTLRNLPLADISEPLAALLDAEGITAAPPVAPSPPGTLEGLEAYYAACRLDKRFQPLLCRTVEPGNRNYNFAVTTLAGTLKQAGATEMAAYQIILEATITRRSPPSAKGEARDDKLHRLFFGPKPIWERLK</sequence>
<organism evidence="1 2">
    <name type="scientific">Bauldia litoralis</name>
    <dbReference type="NCBI Taxonomy" id="665467"/>
    <lineage>
        <taxon>Bacteria</taxon>
        <taxon>Pseudomonadati</taxon>
        <taxon>Pseudomonadota</taxon>
        <taxon>Alphaproteobacteria</taxon>
        <taxon>Hyphomicrobiales</taxon>
        <taxon>Kaistiaceae</taxon>
        <taxon>Bauldia</taxon>
    </lineage>
</organism>
<accession>A0A1G6DTP8</accession>
<dbReference type="AlphaFoldDB" id="A0A1G6DTP8"/>
<dbReference type="Proteomes" id="UP000199071">
    <property type="component" value="Unassembled WGS sequence"/>
</dbReference>